<evidence type="ECO:0000313" key="2">
    <source>
        <dbReference type="EMBL" id="KAL3720794.1"/>
    </source>
</evidence>
<evidence type="ECO:0000313" key="3">
    <source>
        <dbReference type="Proteomes" id="UP001634007"/>
    </source>
</evidence>
<comment type="caution">
    <text evidence="2">The sequence shown here is derived from an EMBL/GenBank/DDBJ whole genome shotgun (WGS) entry which is preliminary data.</text>
</comment>
<evidence type="ECO:0000256" key="1">
    <source>
        <dbReference type="SAM" id="MobiDB-lite"/>
    </source>
</evidence>
<dbReference type="Proteomes" id="UP001634007">
    <property type="component" value="Unassembled WGS sequence"/>
</dbReference>
<dbReference type="EMBL" id="JBJKBG010000010">
    <property type="protein sequence ID" value="KAL3720794.1"/>
    <property type="molecule type" value="Genomic_DNA"/>
</dbReference>
<accession>A0ABD3J2H9</accession>
<gene>
    <name evidence="2" type="ORF">ACJRO7_005580</name>
</gene>
<dbReference type="PANTHER" id="PTHR34788">
    <property type="entry name" value="F15I1.22"/>
    <property type="match status" value="1"/>
</dbReference>
<reference evidence="2 3" key="1">
    <citation type="submission" date="2024-11" db="EMBL/GenBank/DDBJ databases">
        <title>Chromosome-level genome assembly of Eucalyptus globulus Labill. provides insights into its genome evolution.</title>
        <authorList>
            <person name="Li X."/>
        </authorList>
    </citation>
    <scope>NUCLEOTIDE SEQUENCE [LARGE SCALE GENOMIC DNA]</scope>
    <source>
        <strain evidence="2">CL2024</strain>
        <tissue evidence="2">Fresh tender leaves</tissue>
    </source>
</reference>
<keyword evidence="3" id="KW-1185">Reference proteome</keyword>
<name>A0ABD3J2H9_EUCGL</name>
<protein>
    <submittedName>
        <fullName evidence="2">Uncharacterized protein</fullName>
    </submittedName>
</protein>
<proteinExistence type="predicted"/>
<feature type="region of interest" description="Disordered" evidence="1">
    <location>
        <begin position="1"/>
        <end position="29"/>
    </location>
</feature>
<sequence>MAHQDPTTTPTTTTTTTTTHMAAAPRRPPRRRTIFLRRRKLTTVRLGGRRPRRGLFLLNLWRKMRLRWLKLRYSCALKKLKAYYRSVVADIIEAGASVEALQQRMLMEATCAVPVMGLNSFPSVARHRAIIM</sequence>
<organism evidence="2 3">
    <name type="scientific">Eucalyptus globulus</name>
    <name type="common">Tasmanian blue gum</name>
    <dbReference type="NCBI Taxonomy" id="34317"/>
    <lineage>
        <taxon>Eukaryota</taxon>
        <taxon>Viridiplantae</taxon>
        <taxon>Streptophyta</taxon>
        <taxon>Embryophyta</taxon>
        <taxon>Tracheophyta</taxon>
        <taxon>Spermatophyta</taxon>
        <taxon>Magnoliopsida</taxon>
        <taxon>eudicotyledons</taxon>
        <taxon>Gunneridae</taxon>
        <taxon>Pentapetalae</taxon>
        <taxon>rosids</taxon>
        <taxon>malvids</taxon>
        <taxon>Myrtales</taxon>
        <taxon>Myrtaceae</taxon>
        <taxon>Myrtoideae</taxon>
        <taxon>Eucalypteae</taxon>
        <taxon>Eucalyptus</taxon>
    </lineage>
</organism>
<feature type="compositionally biased region" description="Low complexity" evidence="1">
    <location>
        <begin position="1"/>
        <end position="25"/>
    </location>
</feature>
<dbReference type="AlphaFoldDB" id="A0ABD3J2H9"/>
<dbReference type="PANTHER" id="PTHR34788:SF4">
    <property type="entry name" value="F15I1.22"/>
    <property type="match status" value="1"/>
</dbReference>